<dbReference type="EMBL" id="JACJSG010000001">
    <property type="protein sequence ID" value="MBD2499210.1"/>
    <property type="molecule type" value="Genomic_DNA"/>
</dbReference>
<proteinExistence type="predicted"/>
<dbReference type="RefSeq" id="WP_190465735.1">
    <property type="nucleotide sequence ID" value="NZ_JACJSG010000001.1"/>
</dbReference>
<comment type="caution">
    <text evidence="2">The sequence shown here is derived from an EMBL/GenBank/DDBJ whole genome shotgun (WGS) entry which is preliminary data.</text>
</comment>
<keyword evidence="1" id="KW-0812">Transmembrane</keyword>
<organism evidence="2 3">
    <name type="scientific">Anabaena azotica FACHB-119</name>
    <dbReference type="NCBI Taxonomy" id="947527"/>
    <lineage>
        <taxon>Bacteria</taxon>
        <taxon>Bacillati</taxon>
        <taxon>Cyanobacteriota</taxon>
        <taxon>Cyanophyceae</taxon>
        <taxon>Nostocales</taxon>
        <taxon>Nostocaceae</taxon>
        <taxon>Anabaena</taxon>
        <taxon>Anabaena azotica</taxon>
    </lineage>
</organism>
<protein>
    <submittedName>
        <fullName evidence="2">Uncharacterized protein</fullName>
    </submittedName>
</protein>
<evidence type="ECO:0000256" key="1">
    <source>
        <dbReference type="SAM" id="Phobius"/>
    </source>
</evidence>
<accession>A0ABR8CW92</accession>
<keyword evidence="3" id="KW-1185">Reference proteome</keyword>
<feature type="transmembrane region" description="Helical" evidence="1">
    <location>
        <begin position="59"/>
        <end position="82"/>
    </location>
</feature>
<name>A0ABR8CW92_9NOST</name>
<gene>
    <name evidence="2" type="ORF">H6G83_01045</name>
</gene>
<evidence type="ECO:0000313" key="3">
    <source>
        <dbReference type="Proteomes" id="UP000661112"/>
    </source>
</evidence>
<feature type="transmembrane region" description="Helical" evidence="1">
    <location>
        <begin position="25"/>
        <end position="47"/>
    </location>
</feature>
<keyword evidence="1" id="KW-0472">Membrane</keyword>
<keyword evidence="1" id="KW-1133">Transmembrane helix</keyword>
<evidence type="ECO:0000313" key="2">
    <source>
        <dbReference type="EMBL" id="MBD2499210.1"/>
    </source>
</evidence>
<reference evidence="2 3" key="1">
    <citation type="journal article" date="2020" name="ISME J.">
        <title>Comparative genomics reveals insights into cyanobacterial evolution and habitat adaptation.</title>
        <authorList>
            <person name="Chen M.Y."/>
            <person name="Teng W.K."/>
            <person name="Zhao L."/>
            <person name="Hu C.X."/>
            <person name="Zhou Y.K."/>
            <person name="Han B.P."/>
            <person name="Song L.R."/>
            <person name="Shu W.S."/>
        </authorList>
    </citation>
    <scope>NUCLEOTIDE SEQUENCE [LARGE SCALE GENOMIC DNA]</scope>
    <source>
        <strain evidence="2 3">FACHB-119</strain>
    </source>
</reference>
<dbReference type="Proteomes" id="UP000661112">
    <property type="component" value="Unassembled WGS sequence"/>
</dbReference>
<sequence>MNPLLYPYTDIGGSLYPYVVDLDALGVRIGFSIICFLCSSLSAGISYRAVRKSNSGKVFRLFLLIMMMLSLIAILFSAYRFIELRNLSSSLVRCDQFSGQSPGCYMP</sequence>